<evidence type="ECO:0000313" key="3">
    <source>
        <dbReference type="EMBL" id="OOC09817.1"/>
    </source>
</evidence>
<evidence type="ECO:0000313" key="4">
    <source>
        <dbReference type="Proteomes" id="UP000189177"/>
    </source>
</evidence>
<feature type="domain" description="DJ-1/PfpI" evidence="2">
    <location>
        <begin position="3"/>
        <end position="163"/>
    </location>
</feature>
<dbReference type="Gene3D" id="3.40.50.880">
    <property type="match status" value="1"/>
</dbReference>
<keyword evidence="1" id="KW-0677">Repeat</keyword>
<dbReference type="OrthoDB" id="9803764at2"/>
<evidence type="ECO:0000259" key="2">
    <source>
        <dbReference type="Pfam" id="PF01965"/>
    </source>
</evidence>
<dbReference type="PANTHER" id="PTHR48094:SF12">
    <property type="entry name" value="PARKINSON DISEASE PROTEIN 7 HOMOLOG"/>
    <property type="match status" value="1"/>
</dbReference>
<dbReference type="GO" id="GO:1903189">
    <property type="term" value="P:glyoxal metabolic process"/>
    <property type="evidence" value="ECO:0007669"/>
    <property type="project" value="TreeGrafter"/>
</dbReference>
<dbReference type="Pfam" id="PF01965">
    <property type="entry name" value="DJ-1_PfpI"/>
    <property type="match status" value="1"/>
</dbReference>
<protein>
    <submittedName>
        <fullName evidence="3">DJ-1 family protein</fullName>
    </submittedName>
</protein>
<evidence type="ECO:0000256" key="1">
    <source>
        <dbReference type="ARBA" id="ARBA00022737"/>
    </source>
</evidence>
<dbReference type="RefSeq" id="WP_077244471.1">
    <property type="nucleotide sequence ID" value="NZ_MUZR01000035.1"/>
</dbReference>
<keyword evidence="4" id="KW-1185">Reference proteome</keyword>
<dbReference type="InterPro" id="IPR050325">
    <property type="entry name" value="Prot/Nucl_acid_deglycase"/>
</dbReference>
<gene>
    <name evidence="3" type="ORF">B1A74_09350</name>
</gene>
<name>A0A1V2ZXI2_9GAMM</name>
<dbReference type="PANTHER" id="PTHR48094">
    <property type="entry name" value="PROTEIN/NUCLEIC ACID DEGLYCASE DJ-1-RELATED"/>
    <property type="match status" value="1"/>
</dbReference>
<dbReference type="GO" id="GO:0005737">
    <property type="term" value="C:cytoplasm"/>
    <property type="evidence" value="ECO:0007669"/>
    <property type="project" value="TreeGrafter"/>
</dbReference>
<comment type="caution">
    <text evidence="3">The sequence shown here is derived from an EMBL/GenBank/DDBJ whole genome shotgun (WGS) entry which is preliminary data.</text>
</comment>
<dbReference type="FunFam" id="3.40.50.880:FF:000015">
    <property type="entry name" value="Protein DJ-1 homolog C"/>
    <property type="match status" value="1"/>
</dbReference>
<dbReference type="InterPro" id="IPR006287">
    <property type="entry name" value="DJ-1"/>
</dbReference>
<dbReference type="CDD" id="cd03135">
    <property type="entry name" value="GATase1_DJ-1"/>
    <property type="match status" value="1"/>
</dbReference>
<dbReference type="AlphaFoldDB" id="A0A1V2ZXI2"/>
<dbReference type="NCBIfam" id="TIGR01383">
    <property type="entry name" value="not_thiJ"/>
    <property type="match status" value="1"/>
</dbReference>
<dbReference type="InterPro" id="IPR029062">
    <property type="entry name" value="Class_I_gatase-like"/>
</dbReference>
<dbReference type="SUPFAM" id="SSF52317">
    <property type="entry name" value="Class I glutamine amidotransferase-like"/>
    <property type="match status" value="1"/>
</dbReference>
<accession>A0A1V2ZXI2</accession>
<dbReference type="InterPro" id="IPR002818">
    <property type="entry name" value="DJ-1/PfpI"/>
</dbReference>
<organism evidence="3 4">
    <name type="scientific">Thioalkalivibrio halophilus</name>
    <dbReference type="NCBI Taxonomy" id="252474"/>
    <lineage>
        <taxon>Bacteria</taxon>
        <taxon>Pseudomonadati</taxon>
        <taxon>Pseudomonadota</taxon>
        <taxon>Gammaproteobacteria</taxon>
        <taxon>Chromatiales</taxon>
        <taxon>Ectothiorhodospiraceae</taxon>
        <taxon>Thioalkalivibrio</taxon>
    </lineage>
</organism>
<reference evidence="3 4" key="1">
    <citation type="submission" date="2017-02" db="EMBL/GenBank/DDBJ databases">
        <title>Genomic diversity within the haloalkaliphilic genus Thioalkalivibrio.</title>
        <authorList>
            <person name="Ahn A.-C."/>
            <person name="Meier-Kolthoff J."/>
            <person name="Overmars L."/>
            <person name="Richter M."/>
            <person name="Woyke T."/>
            <person name="Sorokin D.Y."/>
            <person name="Muyzer G."/>
        </authorList>
    </citation>
    <scope>NUCLEOTIDE SEQUENCE [LARGE SCALE GENOMIC DNA]</scope>
    <source>
        <strain evidence="3 4">HL17</strain>
    </source>
</reference>
<dbReference type="Proteomes" id="UP000189177">
    <property type="component" value="Unassembled WGS sequence"/>
</dbReference>
<sequence length="180" mass="18686">MTRVLVPLASGSEELEAVTMIDLFRRAGFEVTVAGQEAGPVTCSRATVIQPDSDLETAVGEDFDLIAIPGGLPGANHLRDDPRLITRLQKQAEAGRHVAAICAAPKVLAQAGLLQERRATCFTGALDGTGVESSGAAVEIDGTVITGRGPGVAMDFALAVIEELAGRETREAVEGPLLRA</sequence>
<dbReference type="STRING" id="252474.B1A74_09350"/>
<proteinExistence type="predicted"/>
<dbReference type="EMBL" id="MUZR01000035">
    <property type="protein sequence ID" value="OOC09817.1"/>
    <property type="molecule type" value="Genomic_DNA"/>
</dbReference>